<dbReference type="HOGENOM" id="CLU_2820984_0_0_2"/>
<reference evidence="2 3" key="1">
    <citation type="submission" date="2014-07" db="EMBL/GenBank/DDBJ databases">
        <title>Methanogenic archaea and the global carbon cycle.</title>
        <authorList>
            <person name="Henriksen J.R."/>
            <person name="Luke J."/>
            <person name="Reinhart S."/>
            <person name="Benedict M.N."/>
            <person name="Youngblut N.D."/>
            <person name="Metcalf M.E."/>
            <person name="Whitaker R.J."/>
            <person name="Metcalf W.W."/>
        </authorList>
    </citation>
    <scope>NUCLEOTIDE SEQUENCE [LARGE SCALE GENOMIC DNA]</scope>
    <source>
        <strain evidence="2 3">CHTI-55</strain>
    </source>
</reference>
<evidence type="ECO:0000313" key="2">
    <source>
        <dbReference type="EMBL" id="AKB16240.1"/>
    </source>
</evidence>
<dbReference type="RefSeq" id="WP_148704493.1">
    <property type="nucleotide sequence ID" value="NZ_CP009502.1"/>
</dbReference>
<dbReference type="GeneID" id="41603284"/>
<feature type="transmembrane region" description="Helical" evidence="1">
    <location>
        <begin position="12"/>
        <end position="31"/>
    </location>
</feature>
<sequence length="66" mass="6806">MQQVYFGKSGGSGIVGTLVIVGIVLETLKIYPEWAAIAIGGGVCIGILLGLLGIAGVFIKVFRQIS</sequence>
<accession>A0A0E3NE95</accession>
<gene>
    <name evidence="2" type="ORF">MSTHC_1922</name>
</gene>
<keyword evidence="1" id="KW-0472">Membrane</keyword>
<protein>
    <submittedName>
        <fullName evidence="2">Uncharacterized protein</fullName>
    </submittedName>
</protein>
<dbReference type="AlphaFoldDB" id="A0A0E3NE95"/>
<dbReference type="Proteomes" id="UP000056925">
    <property type="component" value="Chromosome"/>
</dbReference>
<feature type="transmembrane region" description="Helical" evidence="1">
    <location>
        <begin position="37"/>
        <end position="62"/>
    </location>
</feature>
<proteinExistence type="predicted"/>
<keyword evidence="1" id="KW-1133">Transmembrane helix</keyword>
<evidence type="ECO:0000313" key="3">
    <source>
        <dbReference type="Proteomes" id="UP000056925"/>
    </source>
</evidence>
<keyword evidence="1" id="KW-0812">Transmembrane</keyword>
<name>A0A0E3NE95_METTE</name>
<dbReference type="KEGG" id="mthe:MSTHC_1922"/>
<dbReference type="PATRIC" id="fig|1434121.4.peg.2350"/>
<dbReference type="EMBL" id="CP009502">
    <property type="protein sequence ID" value="AKB16240.1"/>
    <property type="molecule type" value="Genomic_DNA"/>
</dbReference>
<organism evidence="2 3">
    <name type="scientific">Methanosarcina thermophila CHTI-55</name>
    <dbReference type="NCBI Taxonomy" id="1434121"/>
    <lineage>
        <taxon>Archaea</taxon>
        <taxon>Methanobacteriati</taxon>
        <taxon>Methanobacteriota</taxon>
        <taxon>Stenosarchaea group</taxon>
        <taxon>Methanomicrobia</taxon>
        <taxon>Methanosarcinales</taxon>
        <taxon>Methanosarcinaceae</taxon>
        <taxon>Methanosarcina</taxon>
    </lineage>
</organism>
<evidence type="ECO:0000256" key="1">
    <source>
        <dbReference type="SAM" id="Phobius"/>
    </source>
</evidence>